<name>A0A0C9WLH7_9AGAR</name>
<dbReference type="OrthoDB" id="16851at2759"/>
<dbReference type="Proteomes" id="UP000054477">
    <property type="component" value="Unassembled WGS sequence"/>
</dbReference>
<proteinExistence type="predicted"/>
<protein>
    <submittedName>
        <fullName evidence="2">Uncharacterized protein</fullName>
    </submittedName>
</protein>
<evidence type="ECO:0000256" key="1">
    <source>
        <dbReference type="SAM" id="MobiDB-lite"/>
    </source>
</evidence>
<sequence length="418" mass="45363">MNKRALAADNTQVAAVAKKSKVDQGINVQPGDQTVTSNDDHNQFNPITTESLQQLLDFSCLSDEQSIKARFDVVANALLCDFHLVLKCENVETEFQILELEFYLQKAGCHEDPYTHGGEEQKISGRWYFHRPPRRSADSNRSATSLTDYYRGGSRKGMDVTIGGPSSSITTTSPYFAPSATTLSAPGPSDLSPSQEIPPLPRGGILLRSIRKLGPKPQVISGPSLLVDQILILSGAASISELVETKWVGERTAFLHSANPADTPPFKLYLEHTPSNKHSPGLKIYNSPRIGLDLSHPGTTGPEVKPLHSRIRFLPKRYRYFTNPSELVANGRTQTFLGILYSCISSDVNQSLKDQKVLAEVVRLSGMKEGTVTRYIADYAAGRAGGARTLAGFVGPKGKGAASSPSTYLKMMGAISAL</sequence>
<reference evidence="2 3" key="1">
    <citation type="submission" date="2014-04" db="EMBL/GenBank/DDBJ databases">
        <authorList>
            <consortium name="DOE Joint Genome Institute"/>
            <person name="Kuo A."/>
            <person name="Kohler A."/>
            <person name="Nagy L.G."/>
            <person name="Floudas D."/>
            <person name="Copeland A."/>
            <person name="Barry K.W."/>
            <person name="Cichocki N."/>
            <person name="Veneault-Fourrey C."/>
            <person name="LaButti K."/>
            <person name="Lindquist E.A."/>
            <person name="Lipzen A."/>
            <person name="Lundell T."/>
            <person name="Morin E."/>
            <person name="Murat C."/>
            <person name="Sun H."/>
            <person name="Tunlid A."/>
            <person name="Henrissat B."/>
            <person name="Grigoriev I.V."/>
            <person name="Hibbett D.S."/>
            <person name="Martin F."/>
            <person name="Nordberg H.P."/>
            <person name="Cantor M.N."/>
            <person name="Hua S.X."/>
        </authorList>
    </citation>
    <scope>NUCLEOTIDE SEQUENCE [LARGE SCALE GENOMIC DNA]</scope>
    <source>
        <strain evidence="2 3">LaAM-08-1</strain>
    </source>
</reference>
<dbReference type="STRING" id="1095629.A0A0C9WLH7"/>
<evidence type="ECO:0000313" key="3">
    <source>
        <dbReference type="Proteomes" id="UP000054477"/>
    </source>
</evidence>
<feature type="region of interest" description="Disordered" evidence="1">
    <location>
        <begin position="171"/>
        <end position="198"/>
    </location>
</feature>
<accession>A0A0C9WLH7</accession>
<dbReference type="HOGENOM" id="CLU_046231_1_0_1"/>
<dbReference type="AlphaFoldDB" id="A0A0C9WLH7"/>
<reference evidence="3" key="2">
    <citation type="submission" date="2015-01" db="EMBL/GenBank/DDBJ databases">
        <title>Evolutionary Origins and Diversification of the Mycorrhizal Mutualists.</title>
        <authorList>
            <consortium name="DOE Joint Genome Institute"/>
            <consortium name="Mycorrhizal Genomics Consortium"/>
            <person name="Kohler A."/>
            <person name="Kuo A."/>
            <person name="Nagy L.G."/>
            <person name="Floudas D."/>
            <person name="Copeland A."/>
            <person name="Barry K.W."/>
            <person name="Cichocki N."/>
            <person name="Veneault-Fourrey C."/>
            <person name="LaButti K."/>
            <person name="Lindquist E.A."/>
            <person name="Lipzen A."/>
            <person name="Lundell T."/>
            <person name="Morin E."/>
            <person name="Murat C."/>
            <person name="Riley R."/>
            <person name="Ohm R."/>
            <person name="Sun H."/>
            <person name="Tunlid A."/>
            <person name="Henrissat B."/>
            <person name="Grigoriev I.V."/>
            <person name="Hibbett D.S."/>
            <person name="Martin F."/>
        </authorList>
    </citation>
    <scope>NUCLEOTIDE SEQUENCE [LARGE SCALE GENOMIC DNA]</scope>
    <source>
        <strain evidence="3">LaAM-08-1</strain>
    </source>
</reference>
<organism evidence="2 3">
    <name type="scientific">Laccaria amethystina LaAM-08-1</name>
    <dbReference type="NCBI Taxonomy" id="1095629"/>
    <lineage>
        <taxon>Eukaryota</taxon>
        <taxon>Fungi</taxon>
        <taxon>Dikarya</taxon>
        <taxon>Basidiomycota</taxon>
        <taxon>Agaricomycotina</taxon>
        <taxon>Agaricomycetes</taxon>
        <taxon>Agaricomycetidae</taxon>
        <taxon>Agaricales</taxon>
        <taxon>Agaricineae</taxon>
        <taxon>Hydnangiaceae</taxon>
        <taxon>Laccaria</taxon>
    </lineage>
</organism>
<evidence type="ECO:0000313" key="2">
    <source>
        <dbReference type="EMBL" id="KIJ97264.1"/>
    </source>
</evidence>
<keyword evidence="3" id="KW-1185">Reference proteome</keyword>
<dbReference type="EMBL" id="KN838698">
    <property type="protein sequence ID" value="KIJ97264.1"/>
    <property type="molecule type" value="Genomic_DNA"/>
</dbReference>
<gene>
    <name evidence="2" type="ORF">K443DRAFT_256091</name>
</gene>